<accession>A0A4Y3TX26</accession>
<dbReference type="Pfam" id="PF23982">
    <property type="entry name" value="XM1_gp53_minor_capsid"/>
    <property type="match status" value="1"/>
</dbReference>
<gene>
    <name evidence="1" type="ORF">APE01nite_21500</name>
</gene>
<comment type="caution">
    <text evidence="1">The sequence shown here is derived from an EMBL/GenBank/DDBJ whole genome shotgun (WGS) entry which is preliminary data.</text>
</comment>
<proteinExistence type="predicted"/>
<reference evidence="1 2" key="1">
    <citation type="submission" date="2019-06" db="EMBL/GenBank/DDBJ databases">
        <title>Whole genome shotgun sequence of Acetobacter peroxydans NBRC 13755.</title>
        <authorList>
            <person name="Hosoyama A."/>
            <person name="Uohara A."/>
            <person name="Ohji S."/>
            <person name="Ichikawa N."/>
        </authorList>
    </citation>
    <scope>NUCLEOTIDE SEQUENCE [LARGE SCALE GENOMIC DNA]</scope>
    <source>
        <strain evidence="1 2">NBRC 13755</strain>
    </source>
</reference>
<protein>
    <submittedName>
        <fullName evidence="1">Uncharacterized protein</fullName>
    </submittedName>
</protein>
<organism evidence="1 2">
    <name type="scientific">Acetobacter peroxydans</name>
    <dbReference type="NCBI Taxonomy" id="104098"/>
    <lineage>
        <taxon>Bacteria</taxon>
        <taxon>Pseudomonadati</taxon>
        <taxon>Pseudomonadota</taxon>
        <taxon>Alphaproteobacteria</taxon>
        <taxon>Acetobacterales</taxon>
        <taxon>Acetobacteraceae</taxon>
        <taxon>Acetobacter</taxon>
    </lineage>
</organism>
<evidence type="ECO:0000313" key="1">
    <source>
        <dbReference type="EMBL" id="GEB86353.1"/>
    </source>
</evidence>
<dbReference type="RefSeq" id="WP_141377419.1">
    <property type="nucleotide sequence ID" value="NZ_BAPL01000010.1"/>
</dbReference>
<dbReference type="OrthoDB" id="7224958at2"/>
<evidence type="ECO:0000313" key="2">
    <source>
        <dbReference type="Proteomes" id="UP000317730"/>
    </source>
</evidence>
<sequence>MSFPNSVNYGWPAGFPGAWATDNPRRFKVAGPDGFRAGVGGVTVAAFGWVQADGVSVLNTGTGTPGGFVCRTQQGMLTQYLQEASMTVPEGFMLALAEGGDVFALSTTQATSGQAVYAALATGAISTGAAGAAPTGTVETGWVVARGGAAGSPIILSGPLAATNSGN</sequence>
<dbReference type="EMBL" id="BJMV01000012">
    <property type="protein sequence ID" value="GEB86353.1"/>
    <property type="molecule type" value="Genomic_DNA"/>
</dbReference>
<name>A0A4Y3TX26_9PROT</name>
<dbReference type="AlphaFoldDB" id="A0A4Y3TX26"/>
<keyword evidence="2" id="KW-1185">Reference proteome</keyword>
<dbReference type="InterPro" id="IPR056914">
    <property type="entry name" value="Gp53-like"/>
</dbReference>
<dbReference type="Proteomes" id="UP000317730">
    <property type="component" value="Unassembled WGS sequence"/>
</dbReference>